<feature type="region of interest" description="Disordered" evidence="8">
    <location>
        <begin position="852"/>
        <end position="891"/>
    </location>
</feature>
<comment type="cofactor">
    <cofactor evidence="7">
        <name>Mg(2+)</name>
        <dbReference type="ChEBI" id="CHEBI:18420"/>
    </cofactor>
</comment>
<dbReference type="PANTHER" id="PTHR43867:SF2">
    <property type="entry name" value="CELLULOSE SYNTHASE CATALYTIC SUBUNIT A [UDP-FORMING]"/>
    <property type="match status" value="1"/>
</dbReference>
<proteinExistence type="predicted"/>
<feature type="compositionally biased region" description="Low complexity" evidence="8">
    <location>
        <begin position="856"/>
        <end position="871"/>
    </location>
</feature>
<dbReference type="GO" id="GO:0005886">
    <property type="term" value="C:plasma membrane"/>
    <property type="evidence" value="ECO:0007669"/>
    <property type="project" value="UniProtKB-SubCell"/>
</dbReference>
<dbReference type="Pfam" id="PF00535">
    <property type="entry name" value="Glycos_transf_2"/>
    <property type="match status" value="1"/>
</dbReference>
<evidence type="ECO:0000313" key="13">
    <source>
        <dbReference type="Proteomes" id="UP001156881"/>
    </source>
</evidence>
<evidence type="ECO:0000256" key="2">
    <source>
        <dbReference type="ARBA" id="ARBA00022676"/>
    </source>
</evidence>
<keyword evidence="6 7" id="KW-0472">Membrane</keyword>
<keyword evidence="7" id="KW-0973">c-di-GMP</keyword>
<feature type="transmembrane region" description="Helical" evidence="7">
    <location>
        <begin position="110"/>
        <end position="134"/>
    </location>
</feature>
<evidence type="ECO:0000256" key="3">
    <source>
        <dbReference type="ARBA" id="ARBA00022679"/>
    </source>
</evidence>
<dbReference type="GO" id="GO:0030244">
    <property type="term" value="P:cellulose biosynthetic process"/>
    <property type="evidence" value="ECO:0007669"/>
    <property type="project" value="UniProtKB-KW"/>
</dbReference>
<reference evidence="13" key="2">
    <citation type="journal article" date="2019" name="Int. J. Syst. Evol. Microbiol.">
        <title>The Global Catalogue of Microorganisms (GCM) 10K type strain sequencing project: providing services to taxonomists for standard genome sequencing and annotation.</title>
        <authorList>
            <consortium name="The Broad Institute Genomics Platform"/>
            <consortium name="The Broad Institute Genome Sequencing Center for Infectious Disease"/>
            <person name="Wu L."/>
            <person name="Ma J."/>
        </authorList>
    </citation>
    <scope>NUCLEOTIDE SEQUENCE [LARGE SCALE GENOMIC DNA]</scope>
    <source>
        <strain evidence="13">NBRC 107710</strain>
    </source>
</reference>
<dbReference type="CDD" id="cd06421">
    <property type="entry name" value="CESA_CelA_like"/>
    <property type="match status" value="1"/>
</dbReference>
<evidence type="ECO:0000256" key="5">
    <source>
        <dbReference type="ARBA" id="ARBA00022989"/>
    </source>
</evidence>
<dbReference type="PRINTS" id="PR01439">
    <property type="entry name" value="CELLSNTHASEA"/>
</dbReference>
<dbReference type="EMBL" id="BSPG01000006">
    <property type="protein sequence ID" value="GLS43595.1"/>
    <property type="molecule type" value="Genomic_DNA"/>
</dbReference>
<evidence type="ECO:0000313" key="11">
    <source>
        <dbReference type="EMBL" id="MBB3904475.1"/>
    </source>
</evidence>
<reference evidence="11 12" key="3">
    <citation type="submission" date="2020-08" db="EMBL/GenBank/DDBJ databases">
        <title>Genomic Encyclopedia of Type Strains, Phase IV (KMG-IV): sequencing the most valuable type-strain genomes for metagenomic binning, comparative biology and taxonomic classification.</title>
        <authorList>
            <person name="Goeker M."/>
        </authorList>
    </citation>
    <scope>NUCLEOTIDE SEQUENCE [LARGE SCALE GENOMIC DNA]</scope>
    <source>
        <strain evidence="11 12">DSM 24105</strain>
    </source>
</reference>
<evidence type="ECO:0000256" key="7">
    <source>
        <dbReference type="RuleBase" id="RU365020"/>
    </source>
</evidence>
<comment type="pathway">
    <text evidence="7">Glycan metabolism; bacterial cellulose biosynthesis.</text>
</comment>
<sequence length="891" mass="96317">MRALAQGGTGAPSLTTHLRKAFGRAAMGLVWSVWCLSAALALGYLTQPVGATAQLALCAAAGTGMIALWLCCPQRGLPRMAFLALGSLVVVRYVYWRLSGTLPGLDDPVSFGLGVILASAELYCVLILSVSLIINAEPLERAAAPSLSDEALPTVDVFIPSYNESTQILAVTLAAALNLDYPASKIAVWLLDDGGTDQKCADADPAKSAAARGRRAELQALCRDLGARYLTRARNEHAKAGNLNNGLKASTAEIVLVLDADHAPFRSFLRETVGLFSTDPRLFLVQTPHVFLNPDPIERNLRTFASMPSENEMFYAVTQRGLDKWNGSFFCGSAALLRREALDEVGGFSGITITEDCETAFELHSRGWTSAFIDKPLIAGLQPETFADFIGQRARWCQGMFQIMILKNPLAKRGLKPIQRLGYLSSMAYWFFPLPRLIFMLAPLLHIFFDVKIFVSSIDEALAFTATYVVANMMIQNYLYGRVRWPWVSELYEYVQGVYLARSIASVLVSPRKPSFKVTNKGVSLEADHLSPLAWPFFAIFGALAAGCATAAWRYLYEPGVTSLMLVVGLWCLFNLVIAGVALGVVAERRQAERSPSLPVARRGRVTIGSLAFDVAVQRASSDGCTLRRFDGTPWPETTGALGSLTLQPRADGAAFEALVFRVSGGVEGDFGSVAFEPMASGEFRALAELMYGDADPLRGFLASRRRYRDLLTGSLRFLAWGVTEPVRAFAYAARALRTETKAVIETAAIAPVIESVTAPVAEIVPLAVPRTETAVSVDVVVAQVAPVAASPEPETPSAVPLTAEAWEVAMRALLGVEMPAPGMRVDGLDAKEWRACIHALADAERRMAARDKGTVAPHAPAVAEQAAPIVETHSERRDPQSRGARFRSAA</sequence>
<gene>
    <name evidence="10" type="primary">celA</name>
    <name evidence="10" type="ORF">GCM10007884_15800</name>
    <name evidence="11" type="ORF">GGR33_003994</name>
</gene>
<dbReference type="InterPro" id="IPR029044">
    <property type="entry name" value="Nucleotide-diphossugar_trans"/>
</dbReference>
<dbReference type="GO" id="GO:0006011">
    <property type="term" value="P:UDP-alpha-D-glucose metabolic process"/>
    <property type="evidence" value="ECO:0007669"/>
    <property type="project" value="InterPro"/>
</dbReference>
<feature type="transmembrane region" description="Helical" evidence="7">
    <location>
        <begin position="428"/>
        <end position="449"/>
    </location>
</feature>
<keyword evidence="3 7" id="KW-0808">Transferase</keyword>
<comment type="caution">
    <text evidence="11">The sequence shown here is derived from an EMBL/GenBank/DDBJ whole genome shotgun (WGS) entry which is preliminary data.</text>
</comment>
<dbReference type="GO" id="GO:0016760">
    <property type="term" value="F:cellulose synthase (UDP-forming) activity"/>
    <property type="evidence" value="ECO:0007669"/>
    <property type="project" value="UniProtKB-EC"/>
</dbReference>
<comment type="catalytic activity">
    <reaction evidence="7">
        <text>[(1-&gt;4)-beta-D-glucosyl](n) + UDP-alpha-D-glucose = [(1-&gt;4)-beta-D-glucosyl](n+1) + UDP + H(+)</text>
        <dbReference type="Rhea" id="RHEA:19929"/>
        <dbReference type="Rhea" id="RHEA-COMP:10033"/>
        <dbReference type="Rhea" id="RHEA-COMP:10034"/>
        <dbReference type="ChEBI" id="CHEBI:15378"/>
        <dbReference type="ChEBI" id="CHEBI:18246"/>
        <dbReference type="ChEBI" id="CHEBI:58223"/>
        <dbReference type="ChEBI" id="CHEBI:58885"/>
        <dbReference type="EC" id="2.4.1.12"/>
    </reaction>
</comment>
<keyword evidence="5 7" id="KW-1133">Transmembrane helix</keyword>
<dbReference type="EC" id="2.4.1.12" evidence="7"/>
<evidence type="ECO:0000256" key="1">
    <source>
        <dbReference type="ARBA" id="ARBA00004127"/>
    </source>
</evidence>
<comment type="function">
    <text evidence="7">Catalytic subunit of cellulose synthase. It polymerizes uridine 5'-diphosphate glucose to cellulose.</text>
</comment>
<dbReference type="Pfam" id="PF03552">
    <property type="entry name" value="Cellulose_synt"/>
    <property type="match status" value="1"/>
</dbReference>
<evidence type="ECO:0000256" key="8">
    <source>
        <dbReference type="SAM" id="MobiDB-lite"/>
    </source>
</evidence>
<keyword evidence="7" id="KW-0135">Cellulose biosynthesis</keyword>
<evidence type="ECO:0000256" key="6">
    <source>
        <dbReference type="ARBA" id="ARBA00023136"/>
    </source>
</evidence>
<dbReference type="EMBL" id="JACIDN010000007">
    <property type="protein sequence ID" value="MBB3904475.1"/>
    <property type="molecule type" value="Genomic_DNA"/>
</dbReference>
<dbReference type="Proteomes" id="UP001156881">
    <property type="component" value="Unassembled WGS sequence"/>
</dbReference>
<dbReference type="AlphaFoldDB" id="A0A7W6F8J3"/>
<keyword evidence="13" id="KW-1185">Reference proteome</keyword>
<evidence type="ECO:0000313" key="12">
    <source>
        <dbReference type="Proteomes" id="UP000517759"/>
    </source>
</evidence>
<dbReference type="Proteomes" id="UP000517759">
    <property type="component" value="Unassembled WGS sequence"/>
</dbReference>
<organism evidence="11 12">
    <name type="scientific">Methylobacterium brachythecii</name>
    <dbReference type="NCBI Taxonomy" id="1176177"/>
    <lineage>
        <taxon>Bacteria</taxon>
        <taxon>Pseudomonadati</taxon>
        <taxon>Pseudomonadota</taxon>
        <taxon>Alphaproteobacteria</taxon>
        <taxon>Hyphomicrobiales</taxon>
        <taxon>Methylobacteriaceae</taxon>
        <taxon>Methylobacterium</taxon>
    </lineage>
</organism>
<feature type="transmembrane region" description="Helical" evidence="7">
    <location>
        <begin position="533"/>
        <end position="557"/>
    </location>
</feature>
<dbReference type="Gene3D" id="3.90.550.10">
    <property type="entry name" value="Spore Coat Polysaccharide Biosynthesis Protein SpsA, Chain A"/>
    <property type="match status" value="1"/>
</dbReference>
<dbReference type="GO" id="GO:0035438">
    <property type="term" value="F:cyclic-di-GMP binding"/>
    <property type="evidence" value="ECO:0007669"/>
    <property type="project" value="InterPro"/>
</dbReference>
<keyword evidence="4 7" id="KW-0812">Transmembrane</keyword>
<dbReference type="InterPro" id="IPR001173">
    <property type="entry name" value="Glyco_trans_2-like"/>
</dbReference>
<feature type="transmembrane region" description="Helical" evidence="7">
    <location>
        <begin position="51"/>
        <end position="71"/>
    </location>
</feature>
<feature type="transmembrane region" description="Helical" evidence="7">
    <location>
        <begin position="564"/>
        <end position="587"/>
    </location>
</feature>
<comment type="subcellular location">
    <subcellularLocation>
        <location evidence="7">Cell inner membrane</location>
    </subcellularLocation>
    <subcellularLocation>
        <location evidence="1">Endomembrane system</location>
        <topology evidence="1">Multi-pass membrane protein</topology>
    </subcellularLocation>
</comment>
<name>A0A7W6F8J3_9HYPH</name>
<evidence type="ECO:0000256" key="4">
    <source>
        <dbReference type="ARBA" id="ARBA00022692"/>
    </source>
</evidence>
<feature type="transmembrane region" description="Helical" evidence="7">
    <location>
        <begin position="21"/>
        <end position="45"/>
    </location>
</feature>
<feature type="domain" description="Glycosyltransferase 2-like" evidence="9">
    <location>
        <begin position="157"/>
        <end position="345"/>
    </location>
</feature>
<feature type="transmembrane region" description="Helical" evidence="7">
    <location>
        <begin position="80"/>
        <end position="98"/>
    </location>
</feature>
<keyword evidence="7" id="KW-0997">Cell inner membrane</keyword>
<accession>A0A7W6F8J3</accession>
<dbReference type="SUPFAM" id="SSF53448">
    <property type="entry name" value="Nucleotide-diphospho-sugar transferases"/>
    <property type="match status" value="1"/>
</dbReference>
<reference evidence="10" key="1">
    <citation type="journal article" date="2014" name="Int. J. Syst. Evol. Microbiol.">
        <title>Complete genome of a new Firmicutes species belonging to the dominant human colonic microbiota ('Ruminococcus bicirculans') reveals two chromosomes and a selective capacity to utilize plant glucans.</title>
        <authorList>
            <consortium name="NISC Comparative Sequencing Program"/>
            <person name="Wegmann U."/>
            <person name="Louis P."/>
            <person name="Goesmann A."/>
            <person name="Henrissat B."/>
            <person name="Duncan S.H."/>
            <person name="Flint H.J."/>
        </authorList>
    </citation>
    <scope>NUCLEOTIDE SEQUENCE</scope>
    <source>
        <strain evidence="10">NBRC 107710</strain>
    </source>
</reference>
<dbReference type="PANTHER" id="PTHR43867">
    <property type="entry name" value="CELLULOSE SYNTHASE CATALYTIC SUBUNIT A [UDP-FORMING]"/>
    <property type="match status" value="1"/>
</dbReference>
<keyword evidence="7" id="KW-1003">Cell membrane</keyword>
<protein>
    <recommendedName>
        <fullName evidence="7">Cellulose synthase catalytic subunit [UDP-forming]</fullName>
        <ecNumber evidence="7">2.4.1.12</ecNumber>
    </recommendedName>
</protein>
<reference evidence="10" key="4">
    <citation type="submission" date="2023-01" db="EMBL/GenBank/DDBJ databases">
        <title>Draft genome sequence of Methylobacterium brachythecii strain NBRC 107710.</title>
        <authorList>
            <person name="Sun Q."/>
            <person name="Mori K."/>
        </authorList>
    </citation>
    <scope>NUCLEOTIDE SEQUENCE</scope>
    <source>
        <strain evidence="10">NBRC 107710</strain>
    </source>
</reference>
<evidence type="ECO:0000313" key="10">
    <source>
        <dbReference type="EMBL" id="GLS43595.1"/>
    </source>
</evidence>
<dbReference type="InterPro" id="IPR003919">
    <property type="entry name" value="Cell_synth_A"/>
</dbReference>
<keyword evidence="2 7" id="KW-0328">Glycosyltransferase</keyword>
<evidence type="ECO:0000259" key="9">
    <source>
        <dbReference type="Pfam" id="PF00535"/>
    </source>
</evidence>
<dbReference type="InterPro" id="IPR050321">
    <property type="entry name" value="Glycosyltr_2/OpgH_subfam"/>
</dbReference>
<dbReference type="UniPathway" id="UPA00694"/>
<dbReference type="InterPro" id="IPR005150">
    <property type="entry name" value="Cellulose_synth"/>
</dbReference>
<dbReference type="NCBIfam" id="TIGR03030">
    <property type="entry name" value="CelA"/>
    <property type="match status" value="1"/>
</dbReference>